<keyword evidence="5" id="KW-0479">Metal-binding</keyword>
<comment type="cofactor">
    <cofactor evidence="5">
        <name>Mg(2+)</name>
        <dbReference type="ChEBI" id="CHEBI:18420"/>
    </cofactor>
</comment>
<dbReference type="RefSeq" id="WP_090171696.1">
    <property type="nucleotide sequence ID" value="NZ_FMXR01000005.1"/>
</dbReference>
<evidence type="ECO:0000256" key="2">
    <source>
        <dbReference type="ARBA" id="ARBA00022741"/>
    </source>
</evidence>
<feature type="binding site" evidence="4">
    <location>
        <begin position="3"/>
        <end position="7"/>
    </location>
    <ligand>
        <name>ATP</name>
        <dbReference type="ChEBI" id="CHEBI:30616"/>
    </ligand>
</feature>
<dbReference type="OrthoDB" id="9801938at2"/>
<dbReference type="InterPro" id="IPR024185">
    <property type="entry name" value="FTHF_cligase-like_sf"/>
</dbReference>
<evidence type="ECO:0000313" key="6">
    <source>
        <dbReference type="EMBL" id="SDB05998.1"/>
    </source>
</evidence>
<dbReference type="InterPro" id="IPR002698">
    <property type="entry name" value="FTHF_cligase"/>
</dbReference>
<evidence type="ECO:0000256" key="5">
    <source>
        <dbReference type="RuleBase" id="RU361279"/>
    </source>
</evidence>
<keyword evidence="3 4" id="KW-0067">ATP-binding</keyword>
<keyword evidence="7" id="KW-1185">Reference proteome</keyword>
<name>A0A1G6AC55_EUBOX</name>
<evidence type="ECO:0000256" key="1">
    <source>
        <dbReference type="ARBA" id="ARBA00010638"/>
    </source>
</evidence>
<dbReference type="Pfam" id="PF01812">
    <property type="entry name" value="5-FTHF_cyc-lig"/>
    <property type="match status" value="1"/>
</dbReference>
<dbReference type="PIRSF" id="PIRSF006806">
    <property type="entry name" value="FTHF_cligase"/>
    <property type="match status" value="1"/>
</dbReference>
<dbReference type="EC" id="6.3.3.2" evidence="5"/>
<comment type="catalytic activity">
    <reaction evidence="5">
        <text>(6S)-5-formyl-5,6,7,8-tetrahydrofolate + ATP = (6R)-5,10-methenyltetrahydrofolate + ADP + phosphate</text>
        <dbReference type="Rhea" id="RHEA:10488"/>
        <dbReference type="ChEBI" id="CHEBI:30616"/>
        <dbReference type="ChEBI" id="CHEBI:43474"/>
        <dbReference type="ChEBI" id="CHEBI:57455"/>
        <dbReference type="ChEBI" id="CHEBI:57457"/>
        <dbReference type="ChEBI" id="CHEBI:456216"/>
        <dbReference type="EC" id="6.3.3.2"/>
    </reaction>
</comment>
<proteinExistence type="inferred from homology"/>
<dbReference type="AlphaFoldDB" id="A0A1G6AC55"/>
<evidence type="ECO:0000313" key="7">
    <source>
        <dbReference type="Proteomes" id="UP000199228"/>
    </source>
</evidence>
<feature type="binding site" evidence="4">
    <location>
        <begin position="131"/>
        <end position="139"/>
    </location>
    <ligand>
        <name>ATP</name>
        <dbReference type="ChEBI" id="CHEBI:30616"/>
    </ligand>
</feature>
<dbReference type="GO" id="GO:0030272">
    <property type="term" value="F:5-formyltetrahydrofolate cyclo-ligase activity"/>
    <property type="evidence" value="ECO:0007669"/>
    <property type="project" value="UniProtKB-EC"/>
</dbReference>
<dbReference type="GO" id="GO:0035999">
    <property type="term" value="P:tetrahydrofolate interconversion"/>
    <property type="evidence" value="ECO:0007669"/>
    <property type="project" value="TreeGrafter"/>
</dbReference>
<evidence type="ECO:0000256" key="4">
    <source>
        <dbReference type="PIRSR" id="PIRSR006806-1"/>
    </source>
</evidence>
<dbReference type="SUPFAM" id="SSF100950">
    <property type="entry name" value="NagB/RpiA/CoA transferase-like"/>
    <property type="match status" value="1"/>
</dbReference>
<reference evidence="6 7" key="1">
    <citation type="submission" date="2016-10" db="EMBL/GenBank/DDBJ databases">
        <authorList>
            <person name="de Groot N.N."/>
        </authorList>
    </citation>
    <scope>NUCLEOTIDE SEQUENCE [LARGE SCALE GENOMIC DNA]</scope>
    <source>
        <strain evidence="6 7">DSM 3217</strain>
    </source>
</reference>
<dbReference type="InterPro" id="IPR037171">
    <property type="entry name" value="NagB/RpiA_transferase-like"/>
</dbReference>
<gene>
    <name evidence="6" type="ORF">SAMN02910417_00413</name>
</gene>
<dbReference type="Gene3D" id="3.40.50.10420">
    <property type="entry name" value="NagB/RpiA/CoA transferase-like"/>
    <property type="match status" value="1"/>
</dbReference>
<dbReference type="GO" id="GO:0005524">
    <property type="term" value="F:ATP binding"/>
    <property type="evidence" value="ECO:0007669"/>
    <property type="project" value="UniProtKB-KW"/>
</dbReference>
<dbReference type="PANTHER" id="PTHR23407:SF1">
    <property type="entry name" value="5-FORMYLTETRAHYDROFOLATE CYCLO-LIGASE"/>
    <property type="match status" value="1"/>
</dbReference>
<dbReference type="Proteomes" id="UP000199228">
    <property type="component" value="Unassembled WGS sequence"/>
</dbReference>
<sequence length="187" mass="21635">MNKKQQRALYSRLRNEMSDMQRTKGSEKICARLKKLFCEYQVDAYLAFYPLGSEVSLVSFMEELMAEGKELALPKVKGDDMIFYKVCSWEQLEEGCFHVMEPVDSCEEFAFADKKIAVLTPGLVFDTRGYRMGYGKGYYDRFFARHSGLWKIGIGFEEQIASRVETDELDIELDLVVTPNRIIKKSN</sequence>
<dbReference type="GO" id="GO:0009396">
    <property type="term" value="P:folic acid-containing compound biosynthetic process"/>
    <property type="evidence" value="ECO:0007669"/>
    <property type="project" value="TreeGrafter"/>
</dbReference>
<feature type="binding site" evidence="4">
    <location>
        <position position="54"/>
    </location>
    <ligand>
        <name>substrate</name>
    </ligand>
</feature>
<dbReference type="NCBIfam" id="TIGR02727">
    <property type="entry name" value="MTHFS_bact"/>
    <property type="match status" value="1"/>
</dbReference>
<dbReference type="PANTHER" id="PTHR23407">
    <property type="entry name" value="ATPASE INHIBITOR/5-FORMYLTETRAHYDROFOLATE CYCLO-LIGASE"/>
    <property type="match status" value="1"/>
</dbReference>
<dbReference type="STRING" id="1732.SAMN02910417_00413"/>
<comment type="similarity">
    <text evidence="1 5">Belongs to the 5-formyltetrahydrofolate cyclo-ligase family.</text>
</comment>
<accession>A0A1G6AC55</accession>
<protein>
    <recommendedName>
        <fullName evidence="5">5-formyltetrahydrofolate cyclo-ligase</fullName>
        <ecNumber evidence="5">6.3.3.2</ecNumber>
    </recommendedName>
</protein>
<dbReference type="EMBL" id="FMXR01000005">
    <property type="protein sequence ID" value="SDB05998.1"/>
    <property type="molecule type" value="Genomic_DNA"/>
</dbReference>
<dbReference type="GO" id="GO:0046872">
    <property type="term" value="F:metal ion binding"/>
    <property type="evidence" value="ECO:0007669"/>
    <property type="project" value="UniProtKB-KW"/>
</dbReference>
<keyword evidence="2 4" id="KW-0547">Nucleotide-binding</keyword>
<keyword evidence="5" id="KW-0460">Magnesium</keyword>
<keyword evidence="6" id="KW-0436">Ligase</keyword>
<evidence type="ECO:0000256" key="3">
    <source>
        <dbReference type="ARBA" id="ARBA00022840"/>
    </source>
</evidence>
<organism evidence="6 7">
    <name type="scientific">Eubacterium oxidoreducens</name>
    <dbReference type="NCBI Taxonomy" id="1732"/>
    <lineage>
        <taxon>Bacteria</taxon>
        <taxon>Bacillati</taxon>
        <taxon>Bacillota</taxon>
        <taxon>Clostridia</taxon>
        <taxon>Eubacteriales</taxon>
        <taxon>Eubacteriaceae</taxon>
        <taxon>Eubacterium</taxon>
    </lineage>
</organism>